<feature type="compositionally biased region" description="Basic and acidic residues" evidence="1">
    <location>
        <begin position="383"/>
        <end position="404"/>
    </location>
</feature>
<name>M5FQL6_DACPD</name>
<reference evidence="2 3" key="1">
    <citation type="journal article" date="2012" name="Science">
        <title>The Paleozoic origin of enzymatic lignin decomposition reconstructed from 31 fungal genomes.</title>
        <authorList>
            <person name="Floudas D."/>
            <person name="Binder M."/>
            <person name="Riley R."/>
            <person name="Barry K."/>
            <person name="Blanchette R.A."/>
            <person name="Henrissat B."/>
            <person name="Martinez A.T."/>
            <person name="Otillar R."/>
            <person name="Spatafora J.W."/>
            <person name="Yadav J.S."/>
            <person name="Aerts A."/>
            <person name="Benoit I."/>
            <person name="Boyd A."/>
            <person name="Carlson A."/>
            <person name="Copeland A."/>
            <person name="Coutinho P.M."/>
            <person name="de Vries R.P."/>
            <person name="Ferreira P."/>
            <person name="Findley K."/>
            <person name="Foster B."/>
            <person name="Gaskell J."/>
            <person name="Glotzer D."/>
            <person name="Gorecki P."/>
            <person name="Heitman J."/>
            <person name="Hesse C."/>
            <person name="Hori C."/>
            <person name="Igarashi K."/>
            <person name="Jurgens J.A."/>
            <person name="Kallen N."/>
            <person name="Kersten P."/>
            <person name="Kohler A."/>
            <person name="Kuees U."/>
            <person name="Kumar T.K.A."/>
            <person name="Kuo A."/>
            <person name="LaButti K."/>
            <person name="Larrondo L.F."/>
            <person name="Lindquist E."/>
            <person name="Ling A."/>
            <person name="Lombard V."/>
            <person name="Lucas S."/>
            <person name="Lundell T."/>
            <person name="Martin R."/>
            <person name="McLaughlin D.J."/>
            <person name="Morgenstern I."/>
            <person name="Morin E."/>
            <person name="Murat C."/>
            <person name="Nagy L.G."/>
            <person name="Nolan M."/>
            <person name="Ohm R.A."/>
            <person name="Patyshakuliyeva A."/>
            <person name="Rokas A."/>
            <person name="Ruiz-Duenas F.J."/>
            <person name="Sabat G."/>
            <person name="Salamov A."/>
            <person name="Samejima M."/>
            <person name="Schmutz J."/>
            <person name="Slot J.C."/>
            <person name="St John F."/>
            <person name="Stenlid J."/>
            <person name="Sun H."/>
            <person name="Sun S."/>
            <person name="Syed K."/>
            <person name="Tsang A."/>
            <person name="Wiebenga A."/>
            <person name="Young D."/>
            <person name="Pisabarro A."/>
            <person name="Eastwood D.C."/>
            <person name="Martin F."/>
            <person name="Cullen D."/>
            <person name="Grigoriev I.V."/>
            <person name="Hibbett D.S."/>
        </authorList>
    </citation>
    <scope>NUCLEOTIDE SEQUENCE [LARGE SCALE GENOMIC DNA]</scope>
    <source>
        <strain evidence="2 3">DJM-731 SS1</strain>
    </source>
</reference>
<feature type="compositionally biased region" description="Acidic residues" evidence="1">
    <location>
        <begin position="424"/>
        <end position="433"/>
    </location>
</feature>
<keyword evidence="3" id="KW-1185">Reference proteome</keyword>
<sequence>MVRVTPPMRSSPVNNTIQGDINRPRQDILPSLDWRDHEMDQEMGFEELQEELDMSLNDTADYELHKSLQNGSQCTTVPRSHRDDPPHGNTIETDAWSAEHMIHSVTGSPRGVPSVKKRRMKLTMPVHQLKRQKMRFDVQNAENSGPVSGSGRSSLLSVQHDPQRQLLEWYHAEQDYDIPIWISFQAVHLKQKVVRYTAGMGAPGYHELDAVYVPPEQLSVSLIRRWGWVVTRWPNECSVTLSHGFYHCVACQATAHPSDKKKKATTSKKKKFGSPQDEHHDVIVVKRNPTVSDEGSVVPLYRLVEICIQVPEDACLACVQRGRPCLWCKEGLKNIPALTYAKPTDQWIEGDKPTSEQLFNRLAHLQHWAGARPPTKHQKWRLNRAERPMGDHERNRQGKRGKEGEADEGDNGQDGGGRGRDGTEGSEDEGSNE</sequence>
<feature type="region of interest" description="Disordered" evidence="1">
    <location>
        <begin position="1"/>
        <end position="22"/>
    </location>
</feature>
<protein>
    <submittedName>
        <fullName evidence="2">Uncharacterized protein</fullName>
    </submittedName>
</protein>
<dbReference type="AlphaFoldDB" id="M5FQL6"/>
<gene>
    <name evidence="2" type="ORF">DACRYDRAFT_19069</name>
</gene>
<dbReference type="RefSeq" id="XP_040623947.1">
    <property type="nucleotide sequence ID" value="XM_040771420.1"/>
</dbReference>
<feature type="region of interest" description="Disordered" evidence="1">
    <location>
        <begin position="259"/>
        <end position="278"/>
    </location>
</feature>
<dbReference type="EMBL" id="JH795879">
    <property type="protein sequence ID" value="EJT97049.1"/>
    <property type="molecule type" value="Genomic_DNA"/>
</dbReference>
<feature type="region of interest" description="Disordered" evidence="1">
    <location>
        <begin position="70"/>
        <end position="89"/>
    </location>
</feature>
<evidence type="ECO:0000313" key="3">
    <source>
        <dbReference type="Proteomes" id="UP000030653"/>
    </source>
</evidence>
<dbReference type="Proteomes" id="UP000030653">
    <property type="component" value="Unassembled WGS sequence"/>
</dbReference>
<evidence type="ECO:0000256" key="1">
    <source>
        <dbReference type="SAM" id="MobiDB-lite"/>
    </source>
</evidence>
<dbReference type="GeneID" id="63686482"/>
<evidence type="ECO:0000313" key="2">
    <source>
        <dbReference type="EMBL" id="EJT97049.1"/>
    </source>
</evidence>
<feature type="compositionally biased region" description="Basic residues" evidence="1">
    <location>
        <begin position="259"/>
        <end position="272"/>
    </location>
</feature>
<organism evidence="2 3">
    <name type="scientific">Dacryopinax primogenitus (strain DJM 731)</name>
    <name type="common">Brown rot fungus</name>
    <dbReference type="NCBI Taxonomy" id="1858805"/>
    <lineage>
        <taxon>Eukaryota</taxon>
        <taxon>Fungi</taxon>
        <taxon>Dikarya</taxon>
        <taxon>Basidiomycota</taxon>
        <taxon>Agaricomycotina</taxon>
        <taxon>Dacrymycetes</taxon>
        <taxon>Dacrymycetales</taxon>
        <taxon>Dacrymycetaceae</taxon>
        <taxon>Dacryopinax</taxon>
    </lineage>
</organism>
<proteinExistence type="predicted"/>
<dbReference type="HOGENOM" id="CLU_633160_0_0_1"/>
<accession>M5FQL6</accession>
<dbReference type="OrthoDB" id="10648341at2759"/>
<feature type="region of interest" description="Disordered" evidence="1">
    <location>
        <begin position="370"/>
        <end position="433"/>
    </location>
</feature>